<accession>A0A7W7WUL4</accession>
<evidence type="ECO:0000313" key="1">
    <source>
        <dbReference type="EMBL" id="MBB4963528.1"/>
    </source>
</evidence>
<keyword evidence="2" id="KW-1185">Reference proteome</keyword>
<evidence type="ECO:0000313" key="2">
    <source>
        <dbReference type="Proteomes" id="UP000542674"/>
    </source>
</evidence>
<sequence>MTAQARTASGTEFGEEAAQDAEVRVHLRDSRTALRWRLGCSRLRTRTTPVRGSEDHTTASGVFQRRIHRLDPDSRTIRHQGLIFHLSACGAVAIATDHSVPEWEWCPTCWPTDPSLRDGTADR</sequence>
<dbReference type="RefSeq" id="WP_184666293.1">
    <property type="nucleotide sequence ID" value="NZ_BAABAI010000008.1"/>
</dbReference>
<protein>
    <submittedName>
        <fullName evidence="1">Uncharacterized protein</fullName>
    </submittedName>
</protein>
<dbReference type="AlphaFoldDB" id="A0A7W7WUL4"/>
<name>A0A7W7WUL4_9PSEU</name>
<dbReference type="Proteomes" id="UP000542674">
    <property type="component" value="Unassembled WGS sequence"/>
</dbReference>
<proteinExistence type="predicted"/>
<organism evidence="1 2">
    <name type="scientific">Saccharothrix violaceirubra</name>
    <dbReference type="NCBI Taxonomy" id="413306"/>
    <lineage>
        <taxon>Bacteria</taxon>
        <taxon>Bacillati</taxon>
        <taxon>Actinomycetota</taxon>
        <taxon>Actinomycetes</taxon>
        <taxon>Pseudonocardiales</taxon>
        <taxon>Pseudonocardiaceae</taxon>
        <taxon>Saccharothrix</taxon>
    </lineage>
</organism>
<gene>
    <name evidence="1" type="ORF">F4559_000887</name>
</gene>
<reference evidence="1 2" key="1">
    <citation type="submission" date="2020-08" db="EMBL/GenBank/DDBJ databases">
        <title>Sequencing the genomes of 1000 actinobacteria strains.</title>
        <authorList>
            <person name="Klenk H.-P."/>
        </authorList>
    </citation>
    <scope>NUCLEOTIDE SEQUENCE [LARGE SCALE GENOMIC DNA]</scope>
    <source>
        <strain evidence="1 2">DSM 45084</strain>
    </source>
</reference>
<comment type="caution">
    <text evidence="1">The sequence shown here is derived from an EMBL/GenBank/DDBJ whole genome shotgun (WGS) entry which is preliminary data.</text>
</comment>
<dbReference type="EMBL" id="JACHJS010000001">
    <property type="protein sequence ID" value="MBB4963528.1"/>
    <property type="molecule type" value="Genomic_DNA"/>
</dbReference>